<keyword evidence="2" id="KW-0732">Signal</keyword>
<name>A0ABS5C424_9BACT</name>
<comment type="caution">
    <text evidence="3">The sequence shown here is derived from an EMBL/GenBank/DDBJ whole genome shotgun (WGS) entry which is preliminary data.</text>
</comment>
<proteinExistence type="predicted"/>
<feature type="signal peptide" evidence="2">
    <location>
        <begin position="1"/>
        <end position="19"/>
    </location>
</feature>
<keyword evidence="4" id="KW-1185">Reference proteome</keyword>
<organism evidence="3 4">
    <name type="scientific">Gemmata palustris</name>
    <dbReference type="NCBI Taxonomy" id="2822762"/>
    <lineage>
        <taxon>Bacteria</taxon>
        <taxon>Pseudomonadati</taxon>
        <taxon>Planctomycetota</taxon>
        <taxon>Planctomycetia</taxon>
        <taxon>Gemmatales</taxon>
        <taxon>Gemmataceae</taxon>
        <taxon>Gemmata</taxon>
    </lineage>
</organism>
<evidence type="ECO:0000313" key="3">
    <source>
        <dbReference type="EMBL" id="MBP3960744.1"/>
    </source>
</evidence>
<gene>
    <name evidence="3" type="ORF">J8F10_36445</name>
</gene>
<dbReference type="RefSeq" id="WP_210663083.1">
    <property type="nucleotide sequence ID" value="NZ_JAGKQQ010000002.1"/>
</dbReference>
<sequence length="137" mass="14655">MRGALYSVWLAGLALLAGAGCQITSTTHVPTEGATHQRGKAVVPPGDVLEVYYPVPFVSPPNLTTESTFNDCSVIEQKPDHFRIKNSNPFSREVTWEARGVPITATSAPTVQIGVGVPPPAPAARKEERTEFANDAK</sequence>
<reference evidence="3 4" key="1">
    <citation type="submission" date="2021-04" db="EMBL/GenBank/DDBJ databases">
        <authorList>
            <person name="Ivanova A."/>
        </authorList>
    </citation>
    <scope>NUCLEOTIDE SEQUENCE [LARGE SCALE GENOMIC DNA]</scope>
    <source>
        <strain evidence="3 4">G18</strain>
    </source>
</reference>
<dbReference type="Proteomes" id="UP000676565">
    <property type="component" value="Unassembled WGS sequence"/>
</dbReference>
<evidence type="ECO:0000313" key="4">
    <source>
        <dbReference type="Proteomes" id="UP000676565"/>
    </source>
</evidence>
<feature type="chain" id="PRO_5047094236" evidence="2">
    <location>
        <begin position="20"/>
        <end position="137"/>
    </location>
</feature>
<accession>A0ABS5C424</accession>
<protein>
    <submittedName>
        <fullName evidence="3">Uncharacterized protein</fullName>
    </submittedName>
</protein>
<evidence type="ECO:0000256" key="1">
    <source>
        <dbReference type="SAM" id="MobiDB-lite"/>
    </source>
</evidence>
<dbReference type="EMBL" id="JAGKQQ010000002">
    <property type="protein sequence ID" value="MBP3960744.1"/>
    <property type="molecule type" value="Genomic_DNA"/>
</dbReference>
<feature type="compositionally biased region" description="Basic and acidic residues" evidence="1">
    <location>
        <begin position="124"/>
        <end position="137"/>
    </location>
</feature>
<evidence type="ECO:0000256" key="2">
    <source>
        <dbReference type="SAM" id="SignalP"/>
    </source>
</evidence>
<dbReference type="PROSITE" id="PS51257">
    <property type="entry name" value="PROKAR_LIPOPROTEIN"/>
    <property type="match status" value="1"/>
</dbReference>
<feature type="region of interest" description="Disordered" evidence="1">
    <location>
        <begin position="116"/>
        <end position="137"/>
    </location>
</feature>